<gene>
    <name evidence="1" type="ORF">DFR68_13129</name>
</gene>
<evidence type="ECO:0000313" key="2">
    <source>
        <dbReference type="Proteomes" id="UP000255355"/>
    </source>
</evidence>
<organism evidence="1 2">
    <name type="scientific">Nocardia mexicana</name>
    <dbReference type="NCBI Taxonomy" id="279262"/>
    <lineage>
        <taxon>Bacteria</taxon>
        <taxon>Bacillati</taxon>
        <taxon>Actinomycetota</taxon>
        <taxon>Actinomycetes</taxon>
        <taxon>Mycobacteriales</taxon>
        <taxon>Nocardiaceae</taxon>
        <taxon>Nocardia</taxon>
    </lineage>
</organism>
<comment type="caution">
    <text evidence="1">The sequence shown here is derived from an EMBL/GenBank/DDBJ whole genome shotgun (WGS) entry which is preliminary data.</text>
</comment>
<dbReference type="EMBL" id="QQAZ01000031">
    <property type="protein sequence ID" value="RDI41750.1"/>
    <property type="molecule type" value="Genomic_DNA"/>
</dbReference>
<keyword evidence="2" id="KW-1185">Reference proteome</keyword>
<dbReference type="OrthoDB" id="4560135at2"/>
<dbReference type="Proteomes" id="UP000255355">
    <property type="component" value="Unassembled WGS sequence"/>
</dbReference>
<evidence type="ECO:0000313" key="1">
    <source>
        <dbReference type="EMBL" id="RDI41750.1"/>
    </source>
</evidence>
<proteinExistence type="predicted"/>
<dbReference type="RefSeq" id="WP_068032105.1">
    <property type="nucleotide sequence ID" value="NZ_QQAZ01000031.1"/>
</dbReference>
<accession>A0A370GER0</accession>
<name>A0A370GER0_9NOCA</name>
<protein>
    <submittedName>
        <fullName evidence="1">Uncharacterized protein</fullName>
    </submittedName>
</protein>
<reference evidence="1 2" key="1">
    <citation type="submission" date="2018-07" db="EMBL/GenBank/DDBJ databases">
        <title>Genomic Encyclopedia of Type Strains, Phase IV (KMG-IV): sequencing the most valuable type-strain genomes for metagenomic binning, comparative biology and taxonomic classification.</title>
        <authorList>
            <person name="Goeker M."/>
        </authorList>
    </citation>
    <scope>NUCLEOTIDE SEQUENCE [LARGE SCALE GENOMIC DNA]</scope>
    <source>
        <strain evidence="1 2">DSM 44952</strain>
    </source>
</reference>
<dbReference type="AlphaFoldDB" id="A0A370GER0"/>
<sequence>MTADRGEIILSQDSLIPGGIMYLIVSGHGYNADQPDRRLVVEVVGPQFPAAGAYLYDLGTVGAAVLAAPTTLPADWLEGEPIATVDDATMADISERLARHFR</sequence>
<dbReference type="STRING" id="1210089.GCA_001613165_07744"/>